<gene>
    <name evidence="6" type="ORF">CLAFUR5_03851</name>
</gene>
<evidence type="ECO:0000313" key="7">
    <source>
        <dbReference type="Proteomes" id="UP000756132"/>
    </source>
</evidence>
<dbReference type="GO" id="GO:0009098">
    <property type="term" value="P:L-leucine biosynthetic process"/>
    <property type="evidence" value="ECO:0007669"/>
    <property type="project" value="TreeGrafter"/>
</dbReference>
<dbReference type="KEGG" id="ffu:CLAFUR5_03851"/>
<dbReference type="RefSeq" id="XP_047758048.1">
    <property type="nucleotide sequence ID" value="XM_047902999.1"/>
</dbReference>
<organism evidence="6 7">
    <name type="scientific">Passalora fulva</name>
    <name type="common">Tomato leaf mold</name>
    <name type="synonym">Cladosporium fulvum</name>
    <dbReference type="NCBI Taxonomy" id="5499"/>
    <lineage>
        <taxon>Eukaryota</taxon>
        <taxon>Fungi</taxon>
        <taxon>Dikarya</taxon>
        <taxon>Ascomycota</taxon>
        <taxon>Pezizomycotina</taxon>
        <taxon>Dothideomycetes</taxon>
        <taxon>Dothideomycetidae</taxon>
        <taxon>Mycosphaerellales</taxon>
        <taxon>Mycosphaerellaceae</taxon>
        <taxon>Fulvia</taxon>
    </lineage>
</organism>
<dbReference type="PROSITE" id="PS00815">
    <property type="entry name" value="AIPM_HOMOCIT_SYNTH_1"/>
    <property type="match status" value="1"/>
</dbReference>
<dbReference type="OrthoDB" id="418791at2759"/>
<dbReference type="EMBL" id="CP090164">
    <property type="protein sequence ID" value="UJO13682.1"/>
    <property type="molecule type" value="Genomic_DNA"/>
</dbReference>
<dbReference type="GO" id="GO:0003852">
    <property type="term" value="F:2-isopropylmalate synthase activity"/>
    <property type="evidence" value="ECO:0007669"/>
    <property type="project" value="UniProtKB-EC"/>
</dbReference>
<dbReference type="InterPro" id="IPR000891">
    <property type="entry name" value="PYR_CT"/>
</dbReference>
<dbReference type="Pfam" id="PF00682">
    <property type="entry name" value="HMGL-like"/>
    <property type="match status" value="1"/>
</dbReference>
<dbReference type="Gene3D" id="3.20.20.70">
    <property type="entry name" value="Aldolase class I"/>
    <property type="match status" value="1"/>
</dbReference>
<reference evidence="6" key="2">
    <citation type="journal article" date="2022" name="Microb. Genom.">
        <title>A chromosome-scale genome assembly of the tomato pathogen Cladosporium fulvum reveals a compartmentalized genome architecture and the presence of a dispensable chromosome.</title>
        <authorList>
            <person name="Zaccaron A.Z."/>
            <person name="Chen L.H."/>
            <person name="Samaras A."/>
            <person name="Stergiopoulos I."/>
        </authorList>
    </citation>
    <scope>NUCLEOTIDE SEQUENCE</scope>
    <source>
        <strain evidence="6">Race5_Kim</strain>
    </source>
</reference>
<dbReference type="GeneID" id="71983729"/>
<keyword evidence="3 4" id="KW-0808">Transferase</keyword>
<evidence type="ECO:0000259" key="5">
    <source>
        <dbReference type="Pfam" id="PF00682"/>
    </source>
</evidence>
<name>A0A9Q8P5E3_PASFU</name>
<evidence type="ECO:0000256" key="1">
    <source>
        <dbReference type="ARBA" id="ARBA00000064"/>
    </source>
</evidence>
<dbReference type="PANTHER" id="PTHR46911">
    <property type="match status" value="1"/>
</dbReference>
<protein>
    <submittedName>
        <fullName evidence="6">Isopropyl malate synthase</fullName>
    </submittedName>
</protein>
<proteinExistence type="inferred from homology"/>
<accession>A0A9Q8P5E3</accession>
<sequence length="235" mass="27070">MSAISNSGTLTLREKYGDRVPAYNNRGRKWPDAVLEKCPILLSTDLRDGNQSLRIPMTFAQKLRFYHLIVSIGFKEIEIGHPCANDTEFEFIRHLVDTQNLIADDLLVRVIAPCSEEAVERAMQSVNGAPKAVIFTYLPSSDNYRETVLGISENDWVDRAVRVTRYVRSLTHKSQYRKRTKWAFNFGFEDYANARLEAVIGCAEAVKATWRPSREEPMIFFRRLQRGKLDAEHIR</sequence>
<evidence type="ECO:0000313" key="6">
    <source>
        <dbReference type="EMBL" id="UJO13682.1"/>
    </source>
</evidence>
<dbReference type="Proteomes" id="UP000756132">
    <property type="component" value="Chromosome 2"/>
</dbReference>
<reference evidence="6" key="1">
    <citation type="submission" date="2021-12" db="EMBL/GenBank/DDBJ databases">
        <authorList>
            <person name="Zaccaron A."/>
            <person name="Stergiopoulos I."/>
        </authorList>
    </citation>
    <scope>NUCLEOTIDE SEQUENCE</scope>
    <source>
        <strain evidence="6">Race5_Kim</strain>
    </source>
</reference>
<dbReference type="OMA" id="GHPCAND"/>
<comment type="catalytic activity">
    <reaction evidence="1">
        <text>3-methyl-2-oxobutanoate + acetyl-CoA + H2O = (2S)-2-isopropylmalate + CoA + H(+)</text>
        <dbReference type="Rhea" id="RHEA:21524"/>
        <dbReference type="ChEBI" id="CHEBI:1178"/>
        <dbReference type="ChEBI" id="CHEBI:11851"/>
        <dbReference type="ChEBI" id="CHEBI:15377"/>
        <dbReference type="ChEBI" id="CHEBI:15378"/>
        <dbReference type="ChEBI" id="CHEBI:57287"/>
        <dbReference type="ChEBI" id="CHEBI:57288"/>
        <dbReference type="EC" id="2.3.3.13"/>
    </reaction>
</comment>
<dbReference type="InterPro" id="IPR013785">
    <property type="entry name" value="Aldolase_TIM"/>
</dbReference>
<dbReference type="InterPro" id="IPR002034">
    <property type="entry name" value="AIPM/Hcit_synth_CS"/>
</dbReference>
<evidence type="ECO:0000256" key="2">
    <source>
        <dbReference type="ARBA" id="ARBA00009767"/>
    </source>
</evidence>
<dbReference type="SUPFAM" id="SSF51569">
    <property type="entry name" value="Aldolase"/>
    <property type="match status" value="1"/>
</dbReference>
<dbReference type="AlphaFoldDB" id="A0A9Q8P5E3"/>
<comment type="similarity">
    <text evidence="2">Belongs to the alpha-IPM synthase/homocitrate synthase family. LeuA type 2 subfamily.</text>
</comment>
<keyword evidence="7" id="KW-1185">Reference proteome</keyword>
<dbReference type="GO" id="GO:0005739">
    <property type="term" value="C:mitochondrion"/>
    <property type="evidence" value="ECO:0007669"/>
    <property type="project" value="TreeGrafter"/>
</dbReference>
<evidence type="ECO:0000256" key="4">
    <source>
        <dbReference type="RuleBase" id="RU003523"/>
    </source>
</evidence>
<feature type="domain" description="Pyruvate carboxyltransferase" evidence="5">
    <location>
        <begin position="40"/>
        <end position="208"/>
    </location>
</feature>
<dbReference type="PANTHER" id="PTHR46911:SF1">
    <property type="entry name" value="2-ISOPROPYLMALATE SYNTHASE"/>
    <property type="match status" value="1"/>
</dbReference>
<evidence type="ECO:0000256" key="3">
    <source>
        <dbReference type="ARBA" id="ARBA00022679"/>
    </source>
</evidence>